<evidence type="ECO:0000256" key="1">
    <source>
        <dbReference type="SAM" id="MobiDB-lite"/>
    </source>
</evidence>
<keyword evidence="3" id="KW-1185">Reference proteome</keyword>
<evidence type="ECO:0000313" key="3">
    <source>
        <dbReference type="Proteomes" id="UP001157006"/>
    </source>
</evidence>
<dbReference type="EMBL" id="OX451736">
    <property type="protein sequence ID" value="CAI8587521.1"/>
    <property type="molecule type" value="Genomic_DNA"/>
</dbReference>
<name>A0AAV0YP46_VICFA</name>
<protein>
    <submittedName>
        <fullName evidence="2">Uncharacterized protein</fullName>
    </submittedName>
</protein>
<dbReference type="AlphaFoldDB" id="A0AAV0YP46"/>
<accession>A0AAV0YP46</accession>
<organism evidence="2 3">
    <name type="scientific">Vicia faba</name>
    <name type="common">Broad bean</name>
    <name type="synonym">Faba vulgaris</name>
    <dbReference type="NCBI Taxonomy" id="3906"/>
    <lineage>
        <taxon>Eukaryota</taxon>
        <taxon>Viridiplantae</taxon>
        <taxon>Streptophyta</taxon>
        <taxon>Embryophyta</taxon>
        <taxon>Tracheophyta</taxon>
        <taxon>Spermatophyta</taxon>
        <taxon>Magnoliopsida</taxon>
        <taxon>eudicotyledons</taxon>
        <taxon>Gunneridae</taxon>
        <taxon>Pentapetalae</taxon>
        <taxon>rosids</taxon>
        <taxon>fabids</taxon>
        <taxon>Fabales</taxon>
        <taxon>Fabaceae</taxon>
        <taxon>Papilionoideae</taxon>
        <taxon>50 kb inversion clade</taxon>
        <taxon>NPAAA clade</taxon>
        <taxon>Hologalegina</taxon>
        <taxon>IRL clade</taxon>
        <taxon>Fabeae</taxon>
        <taxon>Vicia</taxon>
    </lineage>
</organism>
<gene>
    <name evidence="2" type="ORF">VFH_I303360</name>
</gene>
<feature type="compositionally biased region" description="Acidic residues" evidence="1">
    <location>
        <begin position="148"/>
        <end position="158"/>
    </location>
</feature>
<feature type="region of interest" description="Disordered" evidence="1">
    <location>
        <begin position="148"/>
        <end position="180"/>
    </location>
</feature>
<reference evidence="2 3" key="1">
    <citation type="submission" date="2023-01" db="EMBL/GenBank/DDBJ databases">
        <authorList>
            <person name="Kreplak J."/>
        </authorList>
    </citation>
    <scope>NUCLEOTIDE SEQUENCE [LARGE SCALE GENOMIC DNA]</scope>
</reference>
<evidence type="ECO:0000313" key="2">
    <source>
        <dbReference type="EMBL" id="CAI8587521.1"/>
    </source>
</evidence>
<dbReference type="Proteomes" id="UP001157006">
    <property type="component" value="Chromosome 1L"/>
</dbReference>
<sequence>MPQNHISCLLHFNGNIFTDEIIGVVFQNTDTHILNIHRKSDLAHLTEKIEETLQQHVTSIFYRFPIVNPVDHNVTYNTAKIEDDEDVHSMLQCHSRFCSQQAMELYICFQQMHEVFPTQLSQTHAYQQSQVSQQEESVQAQHNEPIFPEEEVGDDTDSDDAKQINLFNGSSDESGDDDRLEAEPAPILDLYNPPYHLRNVSFECVEPISVFKPVHERESHDDLKVGMTFENKEACLHAISEYHIKNSHTFKEEKLGATSKVIVYTSESPRTSSPSVFHSRRPPPSILISTIQPPFRPTTAQHRAPSSIRCETAPPHLSAANCHALGSFCFPIW</sequence>
<proteinExistence type="predicted"/>